<dbReference type="Pfam" id="PF03544">
    <property type="entry name" value="TonB_C"/>
    <property type="match status" value="1"/>
</dbReference>
<gene>
    <name evidence="3" type="ORF">IEG06_07245</name>
</gene>
<proteinExistence type="predicted"/>
<evidence type="ECO:0000259" key="2">
    <source>
        <dbReference type="Pfam" id="PF03544"/>
    </source>
</evidence>
<dbReference type="SUPFAM" id="SSF74653">
    <property type="entry name" value="TolA/TonB C-terminal domain"/>
    <property type="match status" value="1"/>
</dbReference>
<reference evidence="3 4" key="1">
    <citation type="submission" date="2020-09" db="EMBL/GenBank/DDBJ databases">
        <title>Bacillus nautilus sp. nov., Chryseoglobus crepusculi sp. nov, and Psychrobacter noctis sp. nov., isolated from deep-sea sponges from the equatorial Atlantic.</title>
        <authorList>
            <person name="Stennett H.L."/>
            <person name="Williams S.E."/>
        </authorList>
    </citation>
    <scope>NUCLEOTIDE SEQUENCE [LARGE SCALE GENOMIC DNA]</scope>
    <source>
        <strain evidence="3 4">28M-24</strain>
    </source>
</reference>
<keyword evidence="1" id="KW-1133">Transmembrane helix</keyword>
<organism evidence="3 4">
    <name type="scientific">Olleya marilimosa</name>
    <dbReference type="NCBI Taxonomy" id="272164"/>
    <lineage>
        <taxon>Bacteria</taxon>
        <taxon>Pseudomonadati</taxon>
        <taxon>Bacteroidota</taxon>
        <taxon>Flavobacteriia</taxon>
        <taxon>Flavobacteriales</taxon>
        <taxon>Flavobacteriaceae</taxon>
    </lineage>
</organism>
<feature type="transmembrane region" description="Helical" evidence="1">
    <location>
        <begin position="72"/>
        <end position="93"/>
    </location>
</feature>
<feature type="domain" description="TonB C-terminal" evidence="2">
    <location>
        <begin position="447"/>
        <end position="506"/>
    </location>
</feature>
<comment type="caution">
    <text evidence="3">The sequence shown here is derived from an EMBL/GenBank/DDBJ whole genome shotgun (WGS) entry which is preliminary data.</text>
</comment>
<dbReference type="RefSeq" id="WP_191101214.1">
    <property type="nucleotide sequence ID" value="NZ_JACXXH010000003.1"/>
</dbReference>
<accession>A0ABR8LYA5</accession>
<dbReference type="Proteomes" id="UP000627521">
    <property type="component" value="Unassembled WGS sequence"/>
</dbReference>
<evidence type="ECO:0000256" key="1">
    <source>
        <dbReference type="SAM" id="Phobius"/>
    </source>
</evidence>
<name>A0ABR8LYA5_9FLAO</name>
<dbReference type="InterPro" id="IPR037682">
    <property type="entry name" value="TonB_C"/>
</dbReference>
<dbReference type="Gene3D" id="3.30.1150.10">
    <property type="match status" value="1"/>
</dbReference>
<dbReference type="EMBL" id="JACXXH010000003">
    <property type="protein sequence ID" value="MBD3863243.1"/>
    <property type="molecule type" value="Genomic_DNA"/>
</dbReference>
<keyword evidence="4" id="KW-1185">Reference proteome</keyword>
<evidence type="ECO:0000313" key="3">
    <source>
        <dbReference type="EMBL" id="MBD3863243.1"/>
    </source>
</evidence>
<keyword evidence="1" id="KW-0472">Membrane</keyword>
<keyword evidence="1" id="KW-0812">Transmembrane</keyword>
<sequence>MENYTQHIDLINQYLNKELSNTEVLAFENKLKTDAEFNAIYQEHLIVLEGIKRTQLKAEIASAKTSYIQLKWVKTIGLISVIALVLILAYNLFLKTESTQDFDHKNQNLIETNIDSIPIIDKVEILKQIDSSKKKFVVVKRIVKQVEVDSLTNLYGGITVVKDTIIIEKIGYYTKQEFEKNFPTYKHIIPKNDSIIINIQKVEREFGSTETIVNSNTKKLEEITETKFINDQLSSFYNSVKKQPEIQTINNEKETTITFKEGTVLIIPANCFVDANGKLARGKVNIEVTEYYKLSDMLIANLTTKSDDNQLETGGMLFIKALKDNKQLQLKPGSSIEYIFSSDASKKKDMQLFLGEEIKNGINWTLDKITHKSNAVSTSTEMVLIEEDDVEVPIQYVEEVPVFPGCENGTNTAKKQCFDQALSKLISKNFNTSIAEELNLIGKHKILTSFKIDKEGEVVDIQVFAAHTLLAKEAIRVLKLIPKLKPGKQRDYAVIVPYSLPINFSLGVSTKNNPNLITVKDKTSFEKKFEERLQNKDSTTTGLVGTVTANDVSRYAFYGSKLGWINCDRFIRSTKNAVKFKLKIKDANGADVKMVFKSLNSILPSRSVGDSYDFGTVTANEAVILVAIKKVDDRLFLGLKEVSTKQITMLDLSFKEVSLDQLKTELRNLNKDFN</sequence>
<evidence type="ECO:0000313" key="4">
    <source>
        <dbReference type="Proteomes" id="UP000627521"/>
    </source>
</evidence>
<protein>
    <submittedName>
        <fullName evidence="3">Energy transducer TonB</fullName>
    </submittedName>
</protein>